<evidence type="ECO:0000313" key="2">
    <source>
        <dbReference type="EMBL" id="UOE27189.1"/>
    </source>
</evidence>
<feature type="transmembrane region" description="Helical" evidence="1">
    <location>
        <begin position="78"/>
        <end position="98"/>
    </location>
</feature>
<name>A0ABY4AVJ5_9MICO</name>
<accession>A0ABY4AVJ5</accession>
<evidence type="ECO:0000256" key="1">
    <source>
        <dbReference type="SAM" id="Phobius"/>
    </source>
</evidence>
<sequence length="138" mass="13785">MPTSQTALVPLRVALLAMLLVVGTCAALLFGHALETGHAGPAAHGPSLSSTAADGVVVVEASAVSSAPAAPHDDGEGLLALCLGVGCAIVLLLVGLRLRAAPLLRARRSVRPLRCTPLRPLAGPTPPVALDALGISRT</sequence>
<keyword evidence="1" id="KW-0812">Transmembrane</keyword>
<dbReference type="Proteomes" id="UP000831304">
    <property type="component" value="Chromosome"/>
</dbReference>
<protein>
    <submittedName>
        <fullName evidence="2">Uncharacterized protein</fullName>
    </submittedName>
</protein>
<organism evidence="2 3">
    <name type="scientific">Agromyces soli</name>
    <dbReference type="NCBI Taxonomy" id="659012"/>
    <lineage>
        <taxon>Bacteria</taxon>
        <taxon>Bacillati</taxon>
        <taxon>Actinomycetota</taxon>
        <taxon>Actinomycetes</taxon>
        <taxon>Micrococcales</taxon>
        <taxon>Microbacteriaceae</taxon>
        <taxon>Agromyces</taxon>
    </lineage>
</organism>
<feature type="transmembrane region" description="Helical" evidence="1">
    <location>
        <begin position="12"/>
        <end position="34"/>
    </location>
</feature>
<dbReference type="EMBL" id="CP094533">
    <property type="protein sequence ID" value="UOE27189.1"/>
    <property type="molecule type" value="Genomic_DNA"/>
</dbReference>
<keyword evidence="1" id="KW-0472">Membrane</keyword>
<reference evidence="2 3" key="1">
    <citation type="submission" date="2022-03" db="EMBL/GenBank/DDBJ databases">
        <title>Agromyces sp. isolated from the gut of P. brevitarsis seulensis larvae.</title>
        <authorList>
            <person name="Won M."/>
            <person name="Kwon S.-W."/>
        </authorList>
    </citation>
    <scope>NUCLEOTIDE SEQUENCE [LARGE SCALE GENOMIC DNA]</scope>
    <source>
        <strain evidence="2 3">KACC 16215</strain>
    </source>
</reference>
<keyword evidence="3" id="KW-1185">Reference proteome</keyword>
<evidence type="ECO:0000313" key="3">
    <source>
        <dbReference type="Proteomes" id="UP000831304"/>
    </source>
</evidence>
<keyword evidence="1" id="KW-1133">Transmembrane helix</keyword>
<proteinExistence type="predicted"/>
<dbReference type="RefSeq" id="WP_243570035.1">
    <property type="nucleotide sequence ID" value="NZ_BAAARD010000002.1"/>
</dbReference>
<gene>
    <name evidence="2" type="ORF">MTP13_05235</name>
</gene>